<evidence type="ECO:0008006" key="2">
    <source>
        <dbReference type="Google" id="ProtNLM"/>
    </source>
</evidence>
<comment type="caution">
    <text evidence="1">The sequence shown here is derived from an EMBL/GenBank/DDBJ whole genome shotgun (WGS) entry which is preliminary data.</text>
</comment>
<name>A0A1J5TUU4_9ZZZZ</name>
<dbReference type="AlphaFoldDB" id="A0A1J5TUU4"/>
<reference evidence="1" key="1">
    <citation type="submission" date="2016-10" db="EMBL/GenBank/DDBJ databases">
        <title>Sequence of Gallionella enrichment culture.</title>
        <authorList>
            <person name="Poehlein A."/>
            <person name="Muehling M."/>
            <person name="Daniel R."/>
        </authorList>
    </citation>
    <scope>NUCLEOTIDE SEQUENCE</scope>
</reference>
<protein>
    <recommendedName>
        <fullName evidence="2">YfiR family protein</fullName>
    </recommendedName>
</protein>
<evidence type="ECO:0000313" key="1">
    <source>
        <dbReference type="EMBL" id="OIR17564.1"/>
    </source>
</evidence>
<gene>
    <name evidence="1" type="ORF">GALL_17820</name>
</gene>
<dbReference type="Pfam" id="PF13689">
    <property type="entry name" value="DUF4154"/>
    <property type="match status" value="1"/>
</dbReference>
<dbReference type="EMBL" id="MLJW01000004">
    <property type="protein sequence ID" value="OIR17564.1"/>
    <property type="molecule type" value="Genomic_DNA"/>
</dbReference>
<sequence>MVARSVLKLFIGFNRLMTRNIQKFIYFFWGMLLLPMGSALATDTIEICELKAAFIYNFTLFVTWPKNNNYLRMCVLGESTYFPQMKTYEGRSVNGATIRIERVTSADDARGCQVLLIGESEQDQINSITKKLKDSPVLTISESGNFSPDAVHILLTRHLDRMAFDINQTAAKASGLSFSFKLLKLARNVY</sequence>
<accession>A0A1J5TUU4</accession>
<proteinExistence type="predicted"/>
<organism evidence="1">
    <name type="scientific">mine drainage metagenome</name>
    <dbReference type="NCBI Taxonomy" id="410659"/>
    <lineage>
        <taxon>unclassified sequences</taxon>
        <taxon>metagenomes</taxon>
        <taxon>ecological metagenomes</taxon>
    </lineage>
</organism>
<dbReference type="InterPro" id="IPR025293">
    <property type="entry name" value="YfiR/HmsC-like"/>
</dbReference>